<proteinExistence type="predicted"/>
<accession>A0A5J4SBD3</accession>
<dbReference type="EMBL" id="SNRY01000268">
    <property type="protein sequence ID" value="KAA6343469.1"/>
    <property type="molecule type" value="Genomic_DNA"/>
</dbReference>
<organism evidence="1">
    <name type="scientific">termite gut metagenome</name>
    <dbReference type="NCBI Taxonomy" id="433724"/>
    <lineage>
        <taxon>unclassified sequences</taxon>
        <taxon>metagenomes</taxon>
        <taxon>organismal metagenomes</taxon>
    </lineage>
</organism>
<name>A0A5J4SBD3_9ZZZZ</name>
<sequence>MRFILIRYVCSVKQYKIKIDNAIMNQLSKSSANTEIKAYFSEVLRLASNNKEFPVNLDECIR</sequence>
<gene>
    <name evidence="1" type="ORF">EZS27_008835</name>
</gene>
<reference evidence="1" key="1">
    <citation type="submission" date="2019-03" db="EMBL/GenBank/DDBJ databases">
        <title>Single cell metagenomics reveals metabolic interactions within the superorganism composed of flagellate Streblomastix strix and complex community of Bacteroidetes bacteria on its surface.</title>
        <authorList>
            <person name="Treitli S.C."/>
            <person name="Kolisko M."/>
            <person name="Husnik F."/>
            <person name="Keeling P."/>
            <person name="Hampl V."/>
        </authorList>
    </citation>
    <scope>NUCLEOTIDE SEQUENCE</scope>
    <source>
        <strain evidence="1">STM</strain>
    </source>
</reference>
<comment type="caution">
    <text evidence="1">The sequence shown here is derived from an EMBL/GenBank/DDBJ whole genome shotgun (WGS) entry which is preliminary data.</text>
</comment>
<dbReference type="AlphaFoldDB" id="A0A5J4SBD3"/>
<evidence type="ECO:0000313" key="1">
    <source>
        <dbReference type="EMBL" id="KAA6343469.1"/>
    </source>
</evidence>
<protein>
    <submittedName>
        <fullName evidence="1">Uncharacterized protein</fullName>
    </submittedName>
</protein>